<keyword evidence="5 7" id="KW-1133">Transmembrane helix</keyword>
<feature type="transmembrane region" description="Helical" evidence="7">
    <location>
        <begin position="88"/>
        <end position="107"/>
    </location>
</feature>
<dbReference type="OrthoDB" id="627262at2759"/>
<keyword evidence="9" id="KW-1185">Reference proteome</keyword>
<evidence type="ECO:0000313" key="9">
    <source>
        <dbReference type="Proteomes" id="UP000886520"/>
    </source>
</evidence>
<evidence type="ECO:0000256" key="7">
    <source>
        <dbReference type="SAM" id="Phobius"/>
    </source>
</evidence>
<proteinExistence type="inferred from homology"/>
<evidence type="ECO:0000256" key="5">
    <source>
        <dbReference type="ARBA" id="ARBA00022989"/>
    </source>
</evidence>
<feature type="transmembrane region" description="Helical" evidence="7">
    <location>
        <begin position="128"/>
        <end position="150"/>
    </location>
</feature>
<evidence type="ECO:0000313" key="8">
    <source>
        <dbReference type="EMBL" id="KAI5066980.1"/>
    </source>
</evidence>
<feature type="transmembrane region" description="Helical" evidence="7">
    <location>
        <begin position="525"/>
        <end position="547"/>
    </location>
</feature>
<dbReference type="InterPro" id="IPR045035">
    <property type="entry name" value="YSL-like"/>
</dbReference>
<feature type="transmembrane region" description="Helical" evidence="7">
    <location>
        <begin position="472"/>
        <end position="505"/>
    </location>
</feature>
<evidence type="ECO:0000256" key="6">
    <source>
        <dbReference type="ARBA" id="ARBA00023136"/>
    </source>
</evidence>
<feature type="transmembrane region" description="Helical" evidence="7">
    <location>
        <begin position="408"/>
        <end position="432"/>
    </location>
</feature>
<sequence length="704" mass="77876">MGVIEVEEGKHTKDVNAFADLPKPAEDIQEQLMNDKVPEKEFSVEELFAAMEVPPWWKQITLRGIIVGVVLGFVFSIITLKLSLTTGVIPSLNISAGLLGFFFIKSYTQVLSKLGIAHTPFTRQENTVIQTCVVACYGLAFSGGFGSYIIGLDSKTYNIINEGNSDTHDSMEDIKDPQLGWIVGFMFSVGFLGLLAVVPLRKIMIIDYKLTYPSGTATAVLINSFHTPHGYKEAMKQVLYMGKYFFFSFFFSMFKWFFSGLNDACGFDSFPTLGLKAYQYKFYFDFSMTYVGAGMICPHLINVSLLLGGILSWGLMWPLLEKKAGDWYPADAVKGSNLQGLYGYKVSVAIAIILGDGLYNFVKISGITLWSLYKTQGKKLPVKADDAALEEINHDEQRRTAMFMKDRIPFKVAAACYVVLAIVSTISVPHIFPQVKWYYIFISYIMAPVLGFCNAYGCGLTDWSLASTYGKLGLFVFSAWAGANGGVLVGLVSCGVMMVIVSCSADLMQDFKTGYLTLSSPRSMFVSQVIGTVMGCIIAPLTFWLFWNAFDVGNPQKEYKAPYAIIYREMATIGVQGFGALPKHCIDMCYGFFFGAMLVNFIRDKPLKKWAGYIPIPMAMAIPFYIGPYFTIDMFVGTVIVYVWQKLNLKKAKLLVPAVASGLICGDGIWTLISAILALAKKAAPLCMTFLPSKTADHMGLPAY</sequence>
<accession>A0A9D4UFK4</accession>
<dbReference type="NCBIfam" id="TIGR00728">
    <property type="entry name" value="OPT_sfam"/>
    <property type="match status" value="1"/>
</dbReference>
<keyword evidence="6 7" id="KW-0472">Membrane</keyword>
<dbReference type="Proteomes" id="UP000886520">
    <property type="component" value="Chromosome 17"/>
</dbReference>
<gene>
    <name evidence="8" type="ORF">GOP47_0017508</name>
</gene>
<comment type="subcellular location">
    <subcellularLocation>
        <location evidence="1">Membrane</location>
        <topology evidence="1">Multi-pass membrane protein</topology>
    </subcellularLocation>
</comment>
<keyword evidence="3" id="KW-0813">Transport</keyword>
<dbReference type="GO" id="GO:0016020">
    <property type="term" value="C:membrane"/>
    <property type="evidence" value="ECO:0007669"/>
    <property type="project" value="UniProtKB-SubCell"/>
</dbReference>
<keyword evidence="4 7" id="KW-0812">Transmembrane</keyword>
<name>A0A9D4UFK4_ADICA</name>
<organism evidence="8 9">
    <name type="scientific">Adiantum capillus-veneris</name>
    <name type="common">Maidenhair fern</name>
    <dbReference type="NCBI Taxonomy" id="13818"/>
    <lineage>
        <taxon>Eukaryota</taxon>
        <taxon>Viridiplantae</taxon>
        <taxon>Streptophyta</taxon>
        <taxon>Embryophyta</taxon>
        <taxon>Tracheophyta</taxon>
        <taxon>Polypodiopsida</taxon>
        <taxon>Polypodiidae</taxon>
        <taxon>Polypodiales</taxon>
        <taxon>Pteridineae</taxon>
        <taxon>Pteridaceae</taxon>
        <taxon>Vittarioideae</taxon>
        <taxon>Adiantum</taxon>
    </lineage>
</organism>
<feature type="transmembrane region" description="Helical" evidence="7">
    <location>
        <begin position="585"/>
        <end position="602"/>
    </location>
</feature>
<feature type="transmembrane region" description="Helical" evidence="7">
    <location>
        <begin position="438"/>
        <end position="460"/>
    </location>
</feature>
<dbReference type="PANTHER" id="PTHR31645:SF76">
    <property type="entry name" value="METAL-NICOTIANAMINE TRANSPORTER YSL8-RELATED"/>
    <property type="match status" value="1"/>
</dbReference>
<feature type="transmembrane region" description="Helical" evidence="7">
    <location>
        <begin position="179"/>
        <end position="200"/>
    </location>
</feature>
<evidence type="ECO:0000256" key="4">
    <source>
        <dbReference type="ARBA" id="ARBA00022692"/>
    </source>
</evidence>
<reference evidence="8" key="1">
    <citation type="submission" date="2021-01" db="EMBL/GenBank/DDBJ databases">
        <title>Adiantum capillus-veneris genome.</title>
        <authorList>
            <person name="Fang Y."/>
            <person name="Liao Q."/>
        </authorList>
    </citation>
    <scope>NUCLEOTIDE SEQUENCE</scope>
    <source>
        <strain evidence="8">H3</strain>
        <tissue evidence="8">Leaf</tissue>
    </source>
</reference>
<comment type="similarity">
    <text evidence="2">Belongs to the YSL (TC 2.A.67.2) family.</text>
</comment>
<evidence type="ECO:0000256" key="3">
    <source>
        <dbReference type="ARBA" id="ARBA00022448"/>
    </source>
</evidence>
<dbReference type="InterPro" id="IPR004813">
    <property type="entry name" value="OPT"/>
</dbReference>
<feature type="transmembrane region" description="Helical" evidence="7">
    <location>
        <begin position="60"/>
        <end position="82"/>
    </location>
</feature>
<feature type="transmembrane region" description="Helical" evidence="7">
    <location>
        <begin position="655"/>
        <end position="680"/>
    </location>
</feature>
<comment type="caution">
    <text evidence="8">The sequence shown here is derived from an EMBL/GenBank/DDBJ whole genome shotgun (WGS) entry which is preliminary data.</text>
</comment>
<feature type="transmembrane region" description="Helical" evidence="7">
    <location>
        <begin position="622"/>
        <end position="643"/>
    </location>
</feature>
<dbReference type="Pfam" id="PF03169">
    <property type="entry name" value="OPT"/>
    <property type="match status" value="1"/>
</dbReference>
<dbReference type="EMBL" id="JABFUD020000017">
    <property type="protein sequence ID" value="KAI5066980.1"/>
    <property type="molecule type" value="Genomic_DNA"/>
</dbReference>
<evidence type="ECO:0000256" key="1">
    <source>
        <dbReference type="ARBA" id="ARBA00004141"/>
    </source>
</evidence>
<evidence type="ECO:0000256" key="2">
    <source>
        <dbReference type="ARBA" id="ARBA00010276"/>
    </source>
</evidence>
<dbReference type="AlphaFoldDB" id="A0A9D4UFK4"/>
<feature type="transmembrane region" description="Helical" evidence="7">
    <location>
        <begin position="238"/>
        <end position="258"/>
    </location>
</feature>
<dbReference type="GO" id="GO:0035673">
    <property type="term" value="F:oligopeptide transmembrane transporter activity"/>
    <property type="evidence" value="ECO:0007669"/>
    <property type="project" value="InterPro"/>
</dbReference>
<protein>
    <submittedName>
        <fullName evidence="8">Uncharacterized protein</fullName>
    </submittedName>
</protein>
<dbReference type="PANTHER" id="PTHR31645">
    <property type="entry name" value="OLIGOPEPTIDE TRANSPORTER YGL114W-RELATED"/>
    <property type="match status" value="1"/>
</dbReference>